<protein>
    <submittedName>
        <fullName evidence="1">Uncharacterized protein</fullName>
    </submittedName>
</protein>
<sequence>MARVGDPTLRPDRVNFFMPMTEEIRSAVHFFENAALVVWIGRNRP</sequence>
<proteinExistence type="predicted"/>
<name>A0A0A8Y596_ARUDO</name>
<organism evidence="1">
    <name type="scientific">Arundo donax</name>
    <name type="common">Giant reed</name>
    <name type="synonym">Donax arundinaceus</name>
    <dbReference type="NCBI Taxonomy" id="35708"/>
    <lineage>
        <taxon>Eukaryota</taxon>
        <taxon>Viridiplantae</taxon>
        <taxon>Streptophyta</taxon>
        <taxon>Embryophyta</taxon>
        <taxon>Tracheophyta</taxon>
        <taxon>Spermatophyta</taxon>
        <taxon>Magnoliopsida</taxon>
        <taxon>Liliopsida</taxon>
        <taxon>Poales</taxon>
        <taxon>Poaceae</taxon>
        <taxon>PACMAD clade</taxon>
        <taxon>Arundinoideae</taxon>
        <taxon>Arundineae</taxon>
        <taxon>Arundo</taxon>
    </lineage>
</organism>
<dbReference type="EMBL" id="GBRH01276754">
    <property type="protein sequence ID" value="JAD21141.1"/>
    <property type="molecule type" value="Transcribed_RNA"/>
</dbReference>
<dbReference type="AlphaFoldDB" id="A0A0A8Y596"/>
<accession>A0A0A8Y596</accession>
<evidence type="ECO:0000313" key="1">
    <source>
        <dbReference type="EMBL" id="JAD21141.1"/>
    </source>
</evidence>
<reference evidence="1" key="1">
    <citation type="submission" date="2014-09" db="EMBL/GenBank/DDBJ databases">
        <authorList>
            <person name="Magalhaes I.L.F."/>
            <person name="Oliveira U."/>
            <person name="Santos F.R."/>
            <person name="Vidigal T.H.D.A."/>
            <person name="Brescovit A.D."/>
            <person name="Santos A.J."/>
        </authorList>
    </citation>
    <scope>NUCLEOTIDE SEQUENCE</scope>
    <source>
        <tissue evidence="1">Shoot tissue taken approximately 20 cm above the soil surface</tissue>
    </source>
</reference>
<reference evidence="1" key="2">
    <citation type="journal article" date="2015" name="Data Brief">
        <title>Shoot transcriptome of the giant reed, Arundo donax.</title>
        <authorList>
            <person name="Barrero R.A."/>
            <person name="Guerrero F.D."/>
            <person name="Moolhuijzen P."/>
            <person name="Goolsby J.A."/>
            <person name="Tidwell J."/>
            <person name="Bellgard S.E."/>
            <person name="Bellgard M.I."/>
        </authorList>
    </citation>
    <scope>NUCLEOTIDE SEQUENCE</scope>
    <source>
        <tissue evidence="1">Shoot tissue taken approximately 20 cm above the soil surface</tissue>
    </source>
</reference>